<accession>A0A657PUH9</accession>
<dbReference type="Pfam" id="PF06804">
    <property type="entry name" value="Lipoprotein_18"/>
    <property type="match status" value="1"/>
</dbReference>
<dbReference type="Proteomes" id="UP000250928">
    <property type="component" value="Unassembled WGS sequence"/>
</dbReference>
<dbReference type="AlphaFoldDB" id="A0A657PUH9"/>
<reference evidence="2 3" key="1">
    <citation type="submission" date="2018-01" db="EMBL/GenBank/DDBJ databases">
        <title>Novel co-symbiosis in the lucinid bivalve Phacoides pectinatus.</title>
        <authorList>
            <person name="Lim S.J."/>
            <person name="Davis B.G."/>
            <person name="Gill D.E."/>
            <person name="Engel A.S."/>
            <person name="Anderson L.C."/>
            <person name="Campbell B.J."/>
        </authorList>
    </citation>
    <scope>NUCLEOTIDE SEQUENCE [LARGE SCALE GENOMIC DNA]</scope>
    <source>
        <strain evidence="2">N3_P5</strain>
    </source>
</reference>
<dbReference type="PROSITE" id="PS51257">
    <property type="entry name" value="PROKAR_LIPOPROTEIN"/>
    <property type="match status" value="1"/>
</dbReference>
<protein>
    <recommendedName>
        <fullName evidence="4">Outer membrane protein assembly factor BamC</fullName>
    </recommendedName>
</protein>
<comment type="caution">
    <text evidence="2">The sequence shown here is derived from an EMBL/GenBank/DDBJ whole genome shotgun (WGS) entry which is preliminary data.</text>
</comment>
<dbReference type="Gene3D" id="3.30.310.170">
    <property type="entry name" value="Outer membrane protein assembly factor BamC"/>
    <property type="match status" value="1"/>
</dbReference>
<dbReference type="InterPro" id="IPR010653">
    <property type="entry name" value="NlpB/DapX"/>
</dbReference>
<name>A0A657PUH9_9GAMM</name>
<evidence type="ECO:0000313" key="3">
    <source>
        <dbReference type="Proteomes" id="UP000250928"/>
    </source>
</evidence>
<dbReference type="EMBL" id="PQCO01000092">
    <property type="protein sequence ID" value="PUE05213.1"/>
    <property type="molecule type" value="Genomic_DNA"/>
</dbReference>
<sequence>MSFKRCKLFLAILAALGAAGCDSLPRAEDVLPDKKVEYKKARAAGQNLEIPPDLTKSSINDELVIPRASGGGGTTLSSVMEKERITGESVTRAGVLPEVKDIQVVRDGDQRWLVIQGDPEDVWFKTVDFWQESGILLAEQDPTVGIMVTDWLENRANIKSDFITDTVRKVFDGIYSAATRDQYRIRIEPGQGPGTTELYLSHRGMEETILSGRGQDGERTVWNPTGTDHGLEAEMLRRLMVFMGVADQNASRALARKGQLKPRSQLLKNASQVSLLIDEGFARAWRLTGVALDRVGFAVEDRDRAQGVYYVRYNDPMKDEEDPGLLEKLAFWRERDRDIDKENQYQVKLRDRGASTDVVVLDKAGVQDGSETALRILTLLNEQIQ</sequence>
<evidence type="ECO:0000256" key="1">
    <source>
        <dbReference type="SAM" id="SignalP"/>
    </source>
</evidence>
<feature type="signal peptide" evidence="1">
    <location>
        <begin position="1"/>
        <end position="20"/>
    </location>
</feature>
<evidence type="ECO:0000313" key="2">
    <source>
        <dbReference type="EMBL" id="PUE05213.1"/>
    </source>
</evidence>
<evidence type="ECO:0008006" key="4">
    <source>
        <dbReference type="Google" id="ProtNLM"/>
    </source>
</evidence>
<keyword evidence="1" id="KW-0732">Signal</keyword>
<proteinExistence type="predicted"/>
<gene>
    <name evidence="2" type="ORF">C3L24_01680</name>
</gene>
<feature type="chain" id="PRO_5030148142" description="Outer membrane protein assembly factor BamC" evidence="1">
    <location>
        <begin position="21"/>
        <end position="385"/>
    </location>
</feature>
<dbReference type="InterPro" id="IPR042268">
    <property type="entry name" value="BamC_C"/>
</dbReference>
<organism evidence="2 3">
    <name type="scientific">Candidatus Sedimenticola endophacoides</name>
    <dbReference type="NCBI Taxonomy" id="2548426"/>
    <lineage>
        <taxon>Bacteria</taxon>
        <taxon>Pseudomonadati</taxon>
        <taxon>Pseudomonadota</taxon>
        <taxon>Gammaproteobacteria</taxon>
        <taxon>Chromatiales</taxon>
        <taxon>Sedimenticolaceae</taxon>
        <taxon>Sedimenticola</taxon>
    </lineage>
</organism>